<dbReference type="Proteomes" id="UP000661077">
    <property type="component" value="Unassembled WGS sequence"/>
</dbReference>
<protein>
    <submittedName>
        <fullName evidence="1">Uncharacterized protein</fullName>
    </submittedName>
</protein>
<accession>A0ABS1WZV1</accession>
<reference evidence="1 2" key="1">
    <citation type="journal article" date="2021" name="Int. J. Syst. Evol. Microbiol.">
        <title>Steroidobacter gossypii sp. nov., isolated from soil of cotton cropping field.</title>
        <authorList>
            <person name="Huang R."/>
            <person name="Yang S."/>
            <person name="Zhen C."/>
            <person name="Liu W."/>
        </authorList>
    </citation>
    <scope>NUCLEOTIDE SEQUENCE [LARGE SCALE GENOMIC DNA]</scope>
    <source>
        <strain evidence="1 2">S1-65</strain>
    </source>
</reference>
<dbReference type="EMBL" id="JAEVLS010000003">
    <property type="protein sequence ID" value="MBM0106492.1"/>
    <property type="molecule type" value="Genomic_DNA"/>
</dbReference>
<organism evidence="1 2">
    <name type="scientific">Steroidobacter gossypii</name>
    <dbReference type="NCBI Taxonomy" id="2805490"/>
    <lineage>
        <taxon>Bacteria</taxon>
        <taxon>Pseudomonadati</taxon>
        <taxon>Pseudomonadota</taxon>
        <taxon>Gammaproteobacteria</taxon>
        <taxon>Steroidobacterales</taxon>
        <taxon>Steroidobacteraceae</taxon>
        <taxon>Steroidobacter</taxon>
    </lineage>
</organism>
<comment type="caution">
    <text evidence="1">The sequence shown here is derived from an EMBL/GenBank/DDBJ whole genome shotgun (WGS) entry which is preliminary data.</text>
</comment>
<proteinExistence type="predicted"/>
<keyword evidence="2" id="KW-1185">Reference proteome</keyword>
<dbReference type="RefSeq" id="WP_203168590.1">
    <property type="nucleotide sequence ID" value="NZ_JAEVLS010000003.1"/>
</dbReference>
<evidence type="ECO:0000313" key="1">
    <source>
        <dbReference type="EMBL" id="MBM0106492.1"/>
    </source>
</evidence>
<sequence>MSQQRLDRFCQSFPIEVCILELIGDPQKFMPVDTAMLGQLPQCSVAGEQRPAVLLGEDESGTVDEGHRSVCVSEQLGVLDRLRM</sequence>
<evidence type="ECO:0000313" key="2">
    <source>
        <dbReference type="Proteomes" id="UP000661077"/>
    </source>
</evidence>
<name>A0ABS1WZV1_9GAMM</name>
<gene>
    <name evidence="1" type="ORF">JM946_17320</name>
</gene>